<sequence>MRIVADTGRCIGAAVCALAVPEVFDQDPVEATVVVLDPAPPPETHEAVREAVERCPSGALRVDGSTVSART</sequence>
<evidence type="ECO:0000313" key="9">
    <source>
        <dbReference type="EMBL" id="WNF01225.1"/>
    </source>
</evidence>
<evidence type="ECO:0000313" key="10">
    <source>
        <dbReference type="Proteomes" id="UP001305606"/>
    </source>
</evidence>
<dbReference type="Pfam" id="PF13370">
    <property type="entry name" value="Fer4_13"/>
    <property type="match status" value="1"/>
</dbReference>
<evidence type="ECO:0000256" key="4">
    <source>
        <dbReference type="ARBA" id="ARBA00022982"/>
    </source>
</evidence>
<keyword evidence="2 8" id="KW-0813">Transport</keyword>
<evidence type="ECO:0000256" key="8">
    <source>
        <dbReference type="RuleBase" id="RU368020"/>
    </source>
</evidence>
<proteinExistence type="predicted"/>
<evidence type="ECO:0000256" key="3">
    <source>
        <dbReference type="ARBA" id="ARBA00022723"/>
    </source>
</evidence>
<keyword evidence="3 8" id="KW-0479">Metal-binding</keyword>
<evidence type="ECO:0000256" key="6">
    <source>
        <dbReference type="ARBA" id="ARBA00023014"/>
    </source>
</evidence>
<dbReference type="SUPFAM" id="SSF54862">
    <property type="entry name" value="4Fe-4S ferredoxins"/>
    <property type="match status" value="1"/>
</dbReference>
<dbReference type="EMBL" id="CP117522">
    <property type="protein sequence ID" value="WNF01225.1"/>
    <property type="molecule type" value="Genomic_DNA"/>
</dbReference>
<reference evidence="9 10" key="1">
    <citation type="submission" date="2023-02" db="EMBL/GenBank/DDBJ databases">
        <title>Streptomyces sp. SCA4-21 with antifungal activity against Fusarium oxysporum f. sp. cubense, Streptomyces sp. SCA2-17 with antifungal activity against Fusarium oxysporum f. sp. cubense.</title>
        <authorList>
            <person name="Qi D."/>
        </authorList>
    </citation>
    <scope>NUCLEOTIDE SEQUENCE [LARGE SCALE GENOMIC DNA]</scope>
    <source>
        <strain evidence="9 10">SCA4-21</strain>
    </source>
</reference>
<dbReference type="PRINTS" id="PR00352">
    <property type="entry name" value="3FE4SFRDOXIN"/>
</dbReference>
<evidence type="ECO:0000256" key="2">
    <source>
        <dbReference type="ARBA" id="ARBA00022448"/>
    </source>
</evidence>
<dbReference type="Gene3D" id="3.30.70.20">
    <property type="match status" value="1"/>
</dbReference>
<dbReference type="RefSeq" id="WP_030840144.1">
    <property type="nucleotide sequence ID" value="NZ_CP117522.1"/>
</dbReference>
<keyword evidence="6 8" id="KW-0411">Iron-sulfur</keyword>
<comment type="cofactor">
    <cofactor evidence="1">
        <name>[3Fe-4S] cluster</name>
        <dbReference type="ChEBI" id="CHEBI:21137"/>
    </cofactor>
</comment>
<dbReference type="InterPro" id="IPR001080">
    <property type="entry name" value="3Fe4S_ferredoxin"/>
</dbReference>
<dbReference type="InterPro" id="IPR051269">
    <property type="entry name" value="Fe-S_cluster_ET"/>
</dbReference>
<keyword evidence="7" id="KW-0003">3Fe-4S</keyword>
<keyword evidence="4 8" id="KW-0249">Electron transport</keyword>
<dbReference type="PANTHER" id="PTHR36923">
    <property type="entry name" value="FERREDOXIN"/>
    <property type="match status" value="1"/>
</dbReference>
<dbReference type="Proteomes" id="UP001305606">
    <property type="component" value="Chromosome"/>
</dbReference>
<evidence type="ECO:0000256" key="7">
    <source>
        <dbReference type="ARBA" id="ARBA00023291"/>
    </source>
</evidence>
<name>A0ABY9V8I8_9ACTN</name>
<gene>
    <name evidence="9" type="ORF">PS467_40730</name>
</gene>
<accession>A0ABY9V8I8</accession>
<evidence type="ECO:0000256" key="1">
    <source>
        <dbReference type="ARBA" id="ARBA00001927"/>
    </source>
</evidence>
<comment type="function">
    <text evidence="8">Ferredoxins are iron-sulfur proteins that transfer electrons in a wide variety of metabolic reactions.</text>
</comment>
<organism evidence="9 10">
    <name type="scientific">Streptomyces luomodiensis</name>
    <dbReference type="NCBI Taxonomy" id="3026192"/>
    <lineage>
        <taxon>Bacteria</taxon>
        <taxon>Bacillati</taxon>
        <taxon>Actinomycetota</taxon>
        <taxon>Actinomycetes</taxon>
        <taxon>Kitasatosporales</taxon>
        <taxon>Streptomycetaceae</taxon>
        <taxon>Streptomyces</taxon>
    </lineage>
</organism>
<dbReference type="PANTHER" id="PTHR36923:SF3">
    <property type="entry name" value="FERREDOXIN"/>
    <property type="match status" value="1"/>
</dbReference>
<keyword evidence="5 8" id="KW-0408">Iron</keyword>
<evidence type="ECO:0000256" key="5">
    <source>
        <dbReference type="ARBA" id="ARBA00023004"/>
    </source>
</evidence>
<keyword evidence="10" id="KW-1185">Reference proteome</keyword>
<protein>
    <recommendedName>
        <fullName evidence="8">Ferredoxin</fullName>
    </recommendedName>
</protein>